<dbReference type="Proteomes" id="UP000683428">
    <property type="component" value="Chromosome"/>
</dbReference>
<dbReference type="AlphaFoldDB" id="A0A975XVY8"/>
<protein>
    <submittedName>
        <fullName evidence="3">Acid phosphatase</fullName>
    </submittedName>
</protein>
<dbReference type="RefSeq" id="WP_216130559.1">
    <property type="nucleotide sequence ID" value="NZ_CP064782.1"/>
</dbReference>
<evidence type="ECO:0000256" key="1">
    <source>
        <dbReference type="ARBA" id="ARBA00022801"/>
    </source>
</evidence>
<keyword evidence="2" id="KW-0732">Signal</keyword>
<dbReference type="InterPro" id="IPR017768">
    <property type="entry name" value="AcpA"/>
</dbReference>
<feature type="chain" id="PRO_5037977225" evidence="2">
    <location>
        <begin position="24"/>
        <end position="537"/>
    </location>
</feature>
<accession>A0A975XVY8</accession>
<dbReference type="EMBL" id="CP064782">
    <property type="protein sequence ID" value="QWT50343.1"/>
    <property type="molecule type" value="Genomic_DNA"/>
</dbReference>
<dbReference type="InterPro" id="IPR007312">
    <property type="entry name" value="Phosphoesterase"/>
</dbReference>
<gene>
    <name evidence="3" type="primary">acpA</name>
    <name evidence="3" type="ORF">Azoinq_07100</name>
</gene>
<dbReference type="GO" id="GO:0003993">
    <property type="term" value="F:acid phosphatase activity"/>
    <property type="evidence" value="ECO:0007669"/>
    <property type="project" value="InterPro"/>
</dbReference>
<keyword evidence="4" id="KW-1185">Reference proteome</keyword>
<dbReference type="PANTHER" id="PTHR31956">
    <property type="entry name" value="NON-SPECIFIC PHOSPHOLIPASE C4-RELATED"/>
    <property type="match status" value="1"/>
</dbReference>
<evidence type="ECO:0000256" key="2">
    <source>
        <dbReference type="SAM" id="SignalP"/>
    </source>
</evidence>
<evidence type="ECO:0000313" key="4">
    <source>
        <dbReference type="Proteomes" id="UP000683428"/>
    </source>
</evidence>
<sequence length="537" mass="57917">MKSPFLLPPLAALMALLGAPAQAASANGLEKIHTLVVIYGENRSFDNLYGLFPGADGIPGVNPSSSQRQAVPQKDFDGSVLPALPPTWGGFTAAGQAVTLPQAQTAGWPNQPFAIDDPKGVAGTGVVVNGQVTTRDLVHRFYNNQMQIGDGANDRFAAYSDAGGLTMGYYDGSAMALWKLARHYVLADHFFMGTFGGSFLNHQYLVCACAPEYVHADQSPAKGLISAIDQDDQGHFLRLTPGTGNPASVLEGKPVYQKDGALTPADKEGRFYAVNTMQPPYQPSGNPPAGDSRYADLAKASTLPPLTQQTTIGDILDAKGVSWAWYAGAWDQASRDRAAIYNDKIPNFQAHHQPFNYYAKFDPVTRAAYRAAHLKDGDRLLADAKAGKLPAVTFYKPQGNLNQHPGYANVADGDAHVAAVIARLRKSPQWKHMLIVVTYDENGGFYDHLPVPKGDRWGPGSRIPAILISPYTKRQQGQGVVDHTPYDTGSILRFITRRYDLPALPGLTERDQALAAHHEAPLGDLSQALDLTAPPHD</sequence>
<evidence type="ECO:0000313" key="3">
    <source>
        <dbReference type="EMBL" id="QWT50343.1"/>
    </source>
</evidence>
<dbReference type="NCBIfam" id="TIGR03397">
    <property type="entry name" value="acid_phos_Burk"/>
    <property type="match status" value="1"/>
</dbReference>
<proteinExistence type="predicted"/>
<reference evidence="3" key="1">
    <citation type="submission" date="2020-11" db="EMBL/GenBank/DDBJ databases">
        <title>Azospira inquinata sp. nov.</title>
        <authorList>
            <person name="Moe W.M."/>
            <person name="Mikes M.C."/>
        </authorList>
    </citation>
    <scope>NUCLEOTIDE SEQUENCE</scope>
    <source>
        <strain evidence="3">Azo-3</strain>
    </source>
</reference>
<dbReference type="PANTHER" id="PTHR31956:SF1">
    <property type="entry name" value="NON-SPECIFIC PHOSPHOLIPASE C1"/>
    <property type="match status" value="1"/>
</dbReference>
<dbReference type="Pfam" id="PF04185">
    <property type="entry name" value="Phosphoesterase"/>
    <property type="match status" value="1"/>
</dbReference>
<organism evidence="3 4">
    <name type="scientific">Azospira inquinata</name>
    <dbReference type="NCBI Taxonomy" id="2785627"/>
    <lineage>
        <taxon>Bacteria</taxon>
        <taxon>Pseudomonadati</taxon>
        <taxon>Pseudomonadota</taxon>
        <taxon>Betaproteobacteria</taxon>
        <taxon>Rhodocyclales</taxon>
        <taxon>Rhodocyclaceae</taxon>
        <taxon>Azospira</taxon>
    </lineage>
</organism>
<dbReference type="CDD" id="cd16013">
    <property type="entry name" value="AcpA"/>
    <property type="match status" value="1"/>
</dbReference>
<name>A0A975XVY8_9RHOO</name>
<feature type="signal peptide" evidence="2">
    <location>
        <begin position="1"/>
        <end position="23"/>
    </location>
</feature>
<keyword evidence="1" id="KW-0378">Hydrolase</keyword>
<dbReference type="KEGG" id="aiq:Azoinq_07100"/>